<feature type="domain" description="Glycosyltransferase RgtA/B/C/D-like" evidence="9">
    <location>
        <begin position="68"/>
        <end position="227"/>
    </location>
</feature>
<reference evidence="11" key="1">
    <citation type="submission" date="2018-11" db="EMBL/GenBank/DDBJ databases">
        <title>Genome sequencing of a novel mesophilic and cellulolytic organism within the genus Hungateiclostridium.</title>
        <authorList>
            <person name="Rettenmaier R."/>
            <person name="Liebl W."/>
            <person name="Zverlov V."/>
        </authorList>
    </citation>
    <scope>NUCLEOTIDE SEQUENCE [LARGE SCALE GENOMIC DNA]</scope>
    <source>
        <strain evidence="11">N2K1</strain>
    </source>
</reference>
<feature type="transmembrane region" description="Helical" evidence="8">
    <location>
        <begin position="327"/>
        <end position="348"/>
    </location>
</feature>
<keyword evidence="5 8" id="KW-0812">Transmembrane</keyword>
<feature type="transmembrane region" description="Helical" evidence="8">
    <location>
        <begin position="173"/>
        <end position="199"/>
    </location>
</feature>
<dbReference type="InterPro" id="IPR038731">
    <property type="entry name" value="RgtA/B/C-like"/>
</dbReference>
<comment type="subcellular location">
    <subcellularLocation>
        <location evidence="1">Cell membrane</location>
        <topology evidence="1">Multi-pass membrane protein</topology>
    </subcellularLocation>
</comment>
<proteinExistence type="predicted"/>
<comment type="caution">
    <text evidence="10">The sequence shown here is derived from an EMBL/GenBank/DDBJ whole genome shotgun (WGS) entry which is preliminary data.</text>
</comment>
<feature type="transmembrane region" description="Helical" evidence="8">
    <location>
        <begin position="94"/>
        <end position="111"/>
    </location>
</feature>
<dbReference type="OrthoDB" id="136232at2"/>
<dbReference type="Proteomes" id="UP000289166">
    <property type="component" value="Unassembled WGS sequence"/>
</dbReference>
<gene>
    <name evidence="10" type="ORF">EFD62_10785</name>
</gene>
<dbReference type="AlphaFoldDB" id="A0A4Q0I3L0"/>
<dbReference type="InterPro" id="IPR050297">
    <property type="entry name" value="LipidA_mod_glycosyltrf_83"/>
</dbReference>
<feature type="transmembrane region" description="Helical" evidence="8">
    <location>
        <begin position="211"/>
        <end position="228"/>
    </location>
</feature>
<keyword evidence="6 8" id="KW-1133">Transmembrane helix</keyword>
<evidence type="ECO:0000256" key="6">
    <source>
        <dbReference type="ARBA" id="ARBA00022989"/>
    </source>
</evidence>
<evidence type="ECO:0000256" key="5">
    <source>
        <dbReference type="ARBA" id="ARBA00022692"/>
    </source>
</evidence>
<evidence type="ECO:0000256" key="7">
    <source>
        <dbReference type="ARBA" id="ARBA00023136"/>
    </source>
</evidence>
<dbReference type="PANTHER" id="PTHR33908">
    <property type="entry name" value="MANNOSYLTRANSFERASE YKCB-RELATED"/>
    <property type="match status" value="1"/>
</dbReference>
<evidence type="ECO:0000256" key="3">
    <source>
        <dbReference type="ARBA" id="ARBA00022676"/>
    </source>
</evidence>
<dbReference type="Pfam" id="PF13231">
    <property type="entry name" value="PMT_2"/>
    <property type="match status" value="1"/>
</dbReference>
<feature type="transmembrane region" description="Helical" evidence="8">
    <location>
        <begin position="7"/>
        <end position="27"/>
    </location>
</feature>
<evidence type="ECO:0000256" key="4">
    <source>
        <dbReference type="ARBA" id="ARBA00022679"/>
    </source>
</evidence>
<keyword evidence="3" id="KW-0328">Glycosyltransferase</keyword>
<keyword evidence="4 10" id="KW-0808">Transferase</keyword>
<dbReference type="GO" id="GO:0016763">
    <property type="term" value="F:pentosyltransferase activity"/>
    <property type="evidence" value="ECO:0007669"/>
    <property type="project" value="TreeGrafter"/>
</dbReference>
<keyword evidence="11" id="KW-1185">Reference proteome</keyword>
<keyword evidence="7 8" id="KW-0472">Membrane</keyword>
<evidence type="ECO:0000256" key="8">
    <source>
        <dbReference type="SAM" id="Phobius"/>
    </source>
</evidence>
<accession>A0A4Q0I3L0</accession>
<keyword evidence="2" id="KW-1003">Cell membrane</keyword>
<dbReference type="RefSeq" id="WP_128706096.1">
    <property type="nucleotide sequence ID" value="NZ_RLII01000013.1"/>
</dbReference>
<evidence type="ECO:0000313" key="11">
    <source>
        <dbReference type="Proteomes" id="UP000289166"/>
    </source>
</evidence>
<feature type="transmembrane region" description="Helical" evidence="8">
    <location>
        <begin position="380"/>
        <end position="400"/>
    </location>
</feature>
<evidence type="ECO:0000256" key="2">
    <source>
        <dbReference type="ARBA" id="ARBA00022475"/>
    </source>
</evidence>
<sequence length="406" mass="47521">MTQKNKHYFTLMLIIFISLIIKIVLIIKYQNSLTLSSDDLNYVKSATVLVKRGIYIFHNLNEPTVFVTPVYPFFLALVFKFFGMGFTGFQAVRIIQAIMSSVTILLIYLIAERLFNKNVGLLTAFLVAFYIPNIITVGYMLTETLFTMLLCLLIYFSLLFSKKPRKAHFGLLGVLWAVATLCRPTIALYPVFLFIYLFWYERFKIIDMIKLGAIMFVVFVAVVSPWWIRNYREYGEFIPLAASSGNPMLQGTYVDYEQTPENIVYYKLGRNAFETNKTEVEVAKMRIKEGFGNNFWGYLKWYTIDKTNLFWRTVFYWKRFFNIPHSIVLYSHLFIVYAGFMGIIVLLFKGIGKYSLPIMIMLYFNATHCVYMAFDRYAFPMIPLLSIFASFLILKVLSLVRQKIRF</sequence>
<organism evidence="10 11">
    <name type="scientific">Acetivibrio mesophilus</name>
    <dbReference type="NCBI Taxonomy" id="2487273"/>
    <lineage>
        <taxon>Bacteria</taxon>
        <taxon>Bacillati</taxon>
        <taxon>Bacillota</taxon>
        <taxon>Clostridia</taxon>
        <taxon>Eubacteriales</taxon>
        <taxon>Oscillospiraceae</taxon>
        <taxon>Acetivibrio</taxon>
    </lineage>
</organism>
<dbReference type="EMBL" id="RLII01000013">
    <property type="protein sequence ID" value="RXE58781.1"/>
    <property type="molecule type" value="Genomic_DNA"/>
</dbReference>
<evidence type="ECO:0000259" key="9">
    <source>
        <dbReference type="Pfam" id="PF13231"/>
    </source>
</evidence>
<dbReference type="PANTHER" id="PTHR33908:SF11">
    <property type="entry name" value="MEMBRANE PROTEIN"/>
    <property type="match status" value="1"/>
</dbReference>
<feature type="transmembrane region" description="Helical" evidence="8">
    <location>
        <begin position="117"/>
        <end position="137"/>
    </location>
</feature>
<protein>
    <submittedName>
        <fullName evidence="10">Glycosyl transferase family 39</fullName>
    </submittedName>
</protein>
<name>A0A4Q0I3L0_9FIRM</name>
<feature type="transmembrane region" description="Helical" evidence="8">
    <location>
        <begin position="144"/>
        <end position="161"/>
    </location>
</feature>
<dbReference type="GO" id="GO:0005886">
    <property type="term" value="C:plasma membrane"/>
    <property type="evidence" value="ECO:0007669"/>
    <property type="project" value="UniProtKB-SubCell"/>
</dbReference>
<evidence type="ECO:0000313" key="10">
    <source>
        <dbReference type="EMBL" id="RXE58781.1"/>
    </source>
</evidence>
<evidence type="ECO:0000256" key="1">
    <source>
        <dbReference type="ARBA" id="ARBA00004651"/>
    </source>
</evidence>
<dbReference type="GO" id="GO:0009103">
    <property type="term" value="P:lipopolysaccharide biosynthetic process"/>
    <property type="evidence" value="ECO:0007669"/>
    <property type="project" value="UniProtKB-ARBA"/>
</dbReference>